<dbReference type="Pfam" id="PF01887">
    <property type="entry name" value="SAM_HAT_N"/>
    <property type="match status" value="1"/>
</dbReference>
<gene>
    <name evidence="5" type="ORF">COS99_07475</name>
</gene>
<dbReference type="SUPFAM" id="SSF101852">
    <property type="entry name" value="Bacterial fluorinating enzyme, C-terminal domain"/>
    <property type="match status" value="1"/>
</dbReference>
<dbReference type="PANTHER" id="PTHR35092">
    <property type="entry name" value="CHLORINASE MJ1651"/>
    <property type="match status" value="1"/>
</dbReference>
<evidence type="ECO:0000259" key="4">
    <source>
        <dbReference type="Pfam" id="PF20257"/>
    </source>
</evidence>
<evidence type="ECO:0000256" key="1">
    <source>
        <dbReference type="ARBA" id="ARBA00022691"/>
    </source>
</evidence>
<dbReference type="Gene3D" id="2.40.30.90">
    <property type="entry name" value="Bacterial fluorinating enzyme like"/>
    <property type="match status" value="1"/>
</dbReference>
<sequence>MILYKTASRIHMRTIAILTDFGLTDNYTGVMKGVILKINPNVNIIDISHDIEPQDISGAALILKGSYKYFPKKTIFLVVVDPGVGSGRLPIIVYSRNYIFVGPDNGVLNLAAKEDGIKRIIEIRNKKYFIKPVSDTFHGRDIFAPASAYLSKGKSGNLLGPSLDSMKELVIPKPEIDKNIIKGKVIHIDRFGDLVTNIDRKLFYRITKNKKFRIKIKNKFLSSIAKSYKSVRPGEPLAIFGSLNFLEISVNGGSAQERFSAKKGYEVSIKVK</sequence>
<reference evidence="5 6" key="1">
    <citation type="submission" date="2017-09" db="EMBL/GenBank/DDBJ databases">
        <title>Depth-based differentiation of microbial function through sediment-hosted aquifers and enrichment of novel symbionts in the deep terrestrial subsurface.</title>
        <authorList>
            <person name="Probst A.J."/>
            <person name="Ladd B."/>
            <person name="Jarett J.K."/>
            <person name="Geller-Mcgrath D.E."/>
            <person name="Sieber C.M."/>
            <person name="Emerson J.B."/>
            <person name="Anantharaman K."/>
            <person name="Thomas B.C."/>
            <person name="Malmstrom R."/>
            <person name="Stieglmeier M."/>
            <person name="Klingl A."/>
            <person name="Woyke T."/>
            <person name="Ryan C.M."/>
            <person name="Banfield J.F."/>
        </authorList>
    </citation>
    <scope>NUCLEOTIDE SEQUENCE [LARGE SCALE GENOMIC DNA]</scope>
    <source>
        <strain evidence="5">CG07_land_8_20_14_0_80_42_15</strain>
    </source>
</reference>
<dbReference type="InterPro" id="IPR002747">
    <property type="entry name" value="SAM_OH_AdoTrfase"/>
</dbReference>
<keyword evidence="1" id="KW-0949">S-adenosyl-L-methionine</keyword>
<evidence type="ECO:0000313" key="5">
    <source>
        <dbReference type="EMBL" id="PIU41171.1"/>
    </source>
</evidence>
<dbReference type="InterPro" id="IPR023227">
    <property type="entry name" value="SAM_OH_AdoTrfase_C_sf"/>
</dbReference>
<dbReference type="PANTHER" id="PTHR35092:SF1">
    <property type="entry name" value="CHLORINASE MJ1651"/>
    <property type="match status" value="1"/>
</dbReference>
<feature type="domain" description="S-adenosyl-l-methionine hydroxide adenosyltransferase C-terminal" evidence="4">
    <location>
        <begin position="183"/>
        <end position="267"/>
    </location>
</feature>
<dbReference type="EMBL" id="PEWV01000071">
    <property type="protein sequence ID" value="PIU41171.1"/>
    <property type="molecule type" value="Genomic_DNA"/>
</dbReference>
<dbReference type="AlphaFoldDB" id="A0A2J0KRE4"/>
<dbReference type="PIRSF" id="PIRSF006779">
    <property type="entry name" value="UCP006779"/>
    <property type="match status" value="1"/>
</dbReference>
<dbReference type="InterPro" id="IPR046470">
    <property type="entry name" value="SAM_HAT_C"/>
</dbReference>
<feature type="domain" description="S-adenosyl-l-methionine hydroxide adenosyltransferase N-terminal" evidence="3">
    <location>
        <begin position="15"/>
        <end position="157"/>
    </location>
</feature>
<organism evidence="5 6">
    <name type="scientific">Candidatus Aquitaenariimonas noxiae</name>
    <dbReference type="NCBI Taxonomy" id="1974741"/>
    <lineage>
        <taxon>Bacteria</taxon>
        <taxon>Pseudomonadati</taxon>
        <taxon>Candidatus Omnitrophota</taxon>
        <taxon>Candidatus Aquitaenariimonas</taxon>
    </lineage>
</organism>
<evidence type="ECO:0000259" key="3">
    <source>
        <dbReference type="Pfam" id="PF01887"/>
    </source>
</evidence>
<dbReference type="InterPro" id="IPR046469">
    <property type="entry name" value="SAM_HAT_N"/>
</dbReference>
<dbReference type="Pfam" id="PF20257">
    <property type="entry name" value="SAM_HAT_C"/>
    <property type="match status" value="1"/>
</dbReference>
<evidence type="ECO:0000313" key="6">
    <source>
        <dbReference type="Proteomes" id="UP000230052"/>
    </source>
</evidence>
<dbReference type="InterPro" id="IPR023228">
    <property type="entry name" value="SAM_OH_AdoTrfase_N_sf"/>
</dbReference>
<accession>A0A2J0KRE4</accession>
<dbReference type="Proteomes" id="UP000230052">
    <property type="component" value="Unassembled WGS sequence"/>
</dbReference>
<dbReference type="SUPFAM" id="SSF102522">
    <property type="entry name" value="Bacterial fluorinating enzyme, N-terminal domain"/>
    <property type="match status" value="1"/>
</dbReference>
<evidence type="ECO:0000256" key="2">
    <source>
        <dbReference type="ARBA" id="ARBA00024035"/>
    </source>
</evidence>
<proteinExistence type="inferred from homology"/>
<name>A0A2J0KRE4_9BACT</name>
<comment type="caution">
    <text evidence="5">The sequence shown here is derived from an EMBL/GenBank/DDBJ whole genome shotgun (WGS) entry which is preliminary data.</text>
</comment>
<dbReference type="Gene3D" id="3.40.50.10790">
    <property type="entry name" value="S-adenosyl-l-methionine hydroxide adenosyltransferase, N-terminal"/>
    <property type="match status" value="1"/>
</dbReference>
<protein>
    <recommendedName>
        <fullName evidence="7">SAM-dependent chlorinase/fluorinase</fullName>
    </recommendedName>
</protein>
<evidence type="ECO:0008006" key="7">
    <source>
        <dbReference type="Google" id="ProtNLM"/>
    </source>
</evidence>
<comment type="similarity">
    <text evidence="2">Belongs to the SAM hydrolase / SAM-dependent halogenase family.</text>
</comment>